<dbReference type="EMBL" id="JASSZA010000008">
    <property type="protein sequence ID" value="KAK2103340.1"/>
    <property type="molecule type" value="Genomic_DNA"/>
</dbReference>
<comment type="caution">
    <text evidence="2">The sequence shown here is derived from an EMBL/GenBank/DDBJ whole genome shotgun (WGS) entry which is preliminary data.</text>
</comment>
<dbReference type="Proteomes" id="UP001266305">
    <property type="component" value="Unassembled WGS sequence"/>
</dbReference>
<evidence type="ECO:0000313" key="3">
    <source>
        <dbReference type="Proteomes" id="UP001266305"/>
    </source>
</evidence>
<feature type="region of interest" description="Disordered" evidence="1">
    <location>
        <begin position="43"/>
        <end position="104"/>
    </location>
</feature>
<proteinExistence type="predicted"/>
<name>A0ABQ9V227_SAGOE</name>
<organism evidence="2 3">
    <name type="scientific">Saguinus oedipus</name>
    <name type="common">Cotton-top tamarin</name>
    <name type="synonym">Oedipomidas oedipus</name>
    <dbReference type="NCBI Taxonomy" id="9490"/>
    <lineage>
        <taxon>Eukaryota</taxon>
        <taxon>Metazoa</taxon>
        <taxon>Chordata</taxon>
        <taxon>Craniata</taxon>
        <taxon>Vertebrata</taxon>
        <taxon>Euteleostomi</taxon>
        <taxon>Mammalia</taxon>
        <taxon>Eutheria</taxon>
        <taxon>Euarchontoglires</taxon>
        <taxon>Primates</taxon>
        <taxon>Haplorrhini</taxon>
        <taxon>Platyrrhini</taxon>
        <taxon>Cebidae</taxon>
        <taxon>Callitrichinae</taxon>
        <taxon>Saguinus</taxon>
    </lineage>
</organism>
<accession>A0ABQ9V227</accession>
<evidence type="ECO:0000313" key="2">
    <source>
        <dbReference type="EMBL" id="KAK2103340.1"/>
    </source>
</evidence>
<sequence length="139" mass="14600">MAGRLVRAGSFGDRQPGCARRCWGFVTCHGPGSKMRPLAGCLSSQAEAARRPGPFAPHPSIQSRTRHPSMVPLPPSQPHAASETGPLRAPPRLPSPSRDYGTRAWQGNGAAGWLRGPLALLTQRLGTAPPGQVGRGRAA</sequence>
<gene>
    <name evidence="2" type="ORF">P7K49_017196</name>
</gene>
<reference evidence="2 3" key="1">
    <citation type="submission" date="2023-05" db="EMBL/GenBank/DDBJ databases">
        <title>B98-5 Cell Line De Novo Hybrid Assembly: An Optical Mapping Approach.</title>
        <authorList>
            <person name="Kananen K."/>
            <person name="Auerbach J.A."/>
            <person name="Kautto E."/>
            <person name="Blachly J.S."/>
        </authorList>
    </citation>
    <scope>NUCLEOTIDE SEQUENCE [LARGE SCALE GENOMIC DNA]</scope>
    <source>
        <strain evidence="2">B95-8</strain>
        <tissue evidence="2">Cell line</tissue>
    </source>
</reference>
<keyword evidence="3" id="KW-1185">Reference proteome</keyword>
<protein>
    <submittedName>
        <fullName evidence="2">Uncharacterized protein</fullName>
    </submittedName>
</protein>
<evidence type="ECO:0000256" key="1">
    <source>
        <dbReference type="SAM" id="MobiDB-lite"/>
    </source>
</evidence>